<evidence type="ECO:0000256" key="5">
    <source>
        <dbReference type="ARBA" id="ARBA00022741"/>
    </source>
</evidence>
<evidence type="ECO:0000313" key="9">
    <source>
        <dbReference type="EMBL" id="OEO28883.1"/>
    </source>
</evidence>
<dbReference type="InterPro" id="IPR050388">
    <property type="entry name" value="ABC_Ni/Peptide_Import"/>
</dbReference>
<dbReference type="Gene3D" id="3.40.50.300">
    <property type="entry name" value="P-loop containing nucleotide triphosphate hydrolases"/>
    <property type="match status" value="1"/>
</dbReference>
<comment type="subcellular location">
    <subcellularLocation>
        <location evidence="1">Cell inner membrane</location>
        <topology evidence="1">Peripheral membrane protein</topology>
    </subcellularLocation>
</comment>
<dbReference type="GO" id="GO:0016887">
    <property type="term" value="F:ATP hydrolysis activity"/>
    <property type="evidence" value="ECO:0007669"/>
    <property type="project" value="InterPro"/>
</dbReference>
<dbReference type="PANTHER" id="PTHR43297:SF2">
    <property type="entry name" value="DIPEPTIDE TRANSPORT ATP-BINDING PROTEIN DPPD"/>
    <property type="match status" value="1"/>
</dbReference>
<dbReference type="GO" id="GO:0055085">
    <property type="term" value="P:transmembrane transport"/>
    <property type="evidence" value="ECO:0007669"/>
    <property type="project" value="UniProtKB-ARBA"/>
</dbReference>
<dbReference type="GO" id="GO:0015833">
    <property type="term" value="P:peptide transport"/>
    <property type="evidence" value="ECO:0007669"/>
    <property type="project" value="InterPro"/>
</dbReference>
<sequence>MTAVPLLDIRGLVTEFRTETGVVRAVKGVDLTVNAGETVAVVGESGSGKSVTSLSVMRLIPKAVGGIAAGEVLFKGRDGVVRDLAQEPELAMRKVRGNEISMIFQEPMTSLNPTVKVGSQIAEAALLHQGLTQKQAWDRAVEMLALVEIPEPKRRADVFPHQMSGGMRQRVMIAMALACNPALLIADEPTTALDVTVQLQILELMRRLQREIGMGILFITHNLGVVAEIADRVAVMYGGRIVESASVTQLFDKPSHPYTRGLLASMPVVDHAARLRGEVPRLKAIPGSVVDPRRPPAGCDFNPRCGWAVERCRSEVPPVFAVNPGHGSRCFRWSELDG</sequence>
<protein>
    <submittedName>
        <fullName evidence="9">Dipeptide ABC transporter ATP-binding protein DppD</fullName>
    </submittedName>
</protein>
<organism evidence="9 10">
    <name type="scientific">Devosia insulae DS-56</name>
    <dbReference type="NCBI Taxonomy" id="1116389"/>
    <lineage>
        <taxon>Bacteria</taxon>
        <taxon>Pseudomonadati</taxon>
        <taxon>Pseudomonadota</taxon>
        <taxon>Alphaproteobacteria</taxon>
        <taxon>Hyphomicrobiales</taxon>
        <taxon>Devosiaceae</taxon>
        <taxon>Devosia</taxon>
    </lineage>
</organism>
<dbReference type="SMART" id="SM00382">
    <property type="entry name" value="AAA"/>
    <property type="match status" value="1"/>
</dbReference>
<dbReference type="GO" id="GO:0005524">
    <property type="term" value="F:ATP binding"/>
    <property type="evidence" value="ECO:0007669"/>
    <property type="project" value="UniProtKB-KW"/>
</dbReference>
<dbReference type="OrthoDB" id="9815712at2"/>
<reference evidence="9 10" key="1">
    <citation type="journal article" date="2015" name="Genome Announc.">
        <title>Genome Assemblies of Three Soil-Associated Devosia species: D. insulae, D. limi, and D. soli.</title>
        <authorList>
            <person name="Hassan Y.I."/>
            <person name="Lepp D."/>
            <person name="Zhou T."/>
        </authorList>
    </citation>
    <scope>NUCLEOTIDE SEQUENCE [LARGE SCALE GENOMIC DNA]</scope>
    <source>
        <strain evidence="9 10">DS-56</strain>
    </source>
</reference>
<dbReference type="Pfam" id="PF08352">
    <property type="entry name" value="oligo_HPY"/>
    <property type="match status" value="1"/>
</dbReference>
<keyword evidence="5" id="KW-0547">Nucleotide-binding</keyword>
<dbReference type="GO" id="GO:0005886">
    <property type="term" value="C:plasma membrane"/>
    <property type="evidence" value="ECO:0007669"/>
    <property type="project" value="UniProtKB-SubCell"/>
</dbReference>
<evidence type="ECO:0000256" key="3">
    <source>
        <dbReference type="ARBA" id="ARBA00022448"/>
    </source>
</evidence>
<dbReference type="InterPro" id="IPR003593">
    <property type="entry name" value="AAA+_ATPase"/>
</dbReference>
<keyword evidence="7" id="KW-0472">Membrane</keyword>
<dbReference type="Proteomes" id="UP000095463">
    <property type="component" value="Unassembled WGS sequence"/>
</dbReference>
<name>A0A1E5XJV8_9HYPH</name>
<dbReference type="Pfam" id="PF00005">
    <property type="entry name" value="ABC_tran"/>
    <property type="match status" value="1"/>
</dbReference>
<dbReference type="InterPro" id="IPR013563">
    <property type="entry name" value="Oligopep_ABC_C"/>
</dbReference>
<dbReference type="CDD" id="cd03257">
    <property type="entry name" value="ABC_NikE_OppD_transporters"/>
    <property type="match status" value="1"/>
</dbReference>
<dbReference type="InterPro" id="IPR003439">
    <property type="entry name" value="ABC_transporter-like_ATP-bd"/>
</dbReference>
<proteinExistence type="inferred from homology"/>
<evidence type="ECO:0000256" key="6">
    <source>
        <dbReference type="ARBA" id="ARBA00022840"/>
    </source>
</evidence>
<dbReference type="SUPFAM" id="SSF52540">
    <property type="entry name" value="P-loop containing nucleoside triphosphate hydrolases"/>
    <property type="match status" value="1"/>
</dbReference>
<dbReference type="InterPro" id="IPR017871">
    <property type="entry name" value="ABC_transporter-like_CS"/>
</dbReference>
<dbReference type="RefSeq" id="WP_069911820.1">
    <property type="nucleotide sequence ID" value="NZ_LAJE02000347.1"/>
</dbReference>
<evidence type="ECO:0000256" key="4">
    <source>
        <dbReference type="ARBA" id="ARBA00022475"/>
    </source>
</evidence>
<gene>
    <name evidence="9" type="primary">dppD</name>
    <name evidence="9" type="ORF">VW23_028025</name>
</gene>
<keyword evidence="4" id="KW-1003">Cell membrane</keyword>
<keyword evidence="10" id="KW-1185">Reference proteome</keyword>
<keyword evidence="3" id="KW-0813">Transport</keyword>
<dbReference type="NCBIfam" id="TIGR01727">
    <property type="entry name" value="oligo_HPY"/>
    <property type="match status" value="1"/>
</dbReference>
<accession>A0A1E5XJV8</accession>
<evidence type="ECO:0000256" key="1">
    <source>
        <dbReference type="ARBA" id="ARBA00004417"/>
    </source>
</evidence>
<evidence type="ECO:0000256" key="2">
    <source>
        <dbReference type="ARBA" id="ARBA00005417"/>
    </source>
</evidence>
<comment type="similarity">
    <text evidence="2">Belongs to the ABC transporter superfamily.</text>
</comment>
<dbReference type="EMBL" id="LAJE02000347">
    <property type="protein sequence ID" value="OEO28883.1"/>
    <property type="molecule type" value="Genomic_DNA"/>
</dbReference>
<dbReference type="InterPro" id="IPR027417">
    <property type="entry name" value="P-loop_NTPase"/>
</dbReference>
<dbReference type="PROSITE" id="PS50893">
    <property type="entry name" value="ABC_TRANSPORTER_2"/>
    <property type="match status" value="1"/>
</dbReference>
<dbReference type="PROSITE" id="PS00211">
    <property type="entry name" value="ABC_TRANSPORTER_1"/>
    <property type="match status" value="1"/>
</dbReference>
<feature type="domain" description="ABC transporter" evidence="8">
    <location>
        <begin position="7"/>
        <end position="263"/>
    </location>
</feature>
<dbReference type="AlphaFoldDB" id="A0A1E5XJV8"/>
<evidence type="ECO:0000256" key="7">
    <source>
        <dbReference type="ARBA" id="ARBA00023136"/>
    </source>
</evidence>
<evidence type="ECO:0000313" key="10">
    <source>
        <dbReference type="Proteomes" id="UP000095463"/>
    </source>
</evidence>
<dbReference type="FunFam" id="3.40.50.300:FF:000016">
    <property type="entry name" value="Oligopeptide ABC transporter ATP-binding component"/>
    <property type="match status" value="1"/>
</dbReference>
<keyword evidence="6 9" id="KW-0067">ATP-binding</keyword>
<dbReference type="PANTHER" id="PTHR43297">
    <property type="entry name" value="OLIGOPEPTIDE TRANSPORT ATP-BINDING PROTEIN APPD"/>
    <property type="match status" value="1"/>
</dbReference>
<evidence type="ECO:0000259" key="8">
    <source>
        <dbReference type="PROSITE" id="PS50893"/>
    </source>
</evidence>
<comment type="caution">
    <text evidence="9">The sequence shown here is derived from an EMBL/GenBank/DDBJ whole genome shotgun (WGS) entry which is preliminary data.</text>
</comment>